<evidence type="ECO:0000313" key="9">
    <source>
        <dbReference type="Proteomes" id="UP001141992"/>
    </source>
</evidence>
<dbReference type="EMBL" id="JAPZVI010000011">
    <property type="protein sequence ID" value="MCZ8402849.1"/>
    <property type="molecule type" value="Genomic_DNA"/>
</dbReference>
<sequence length="212" mass="22275">MQTQTLLAYTLVAAVSVVTPGPASILAMRNGAAGGLRAVLPSSLGNITGLFLLSGAAMLGLGVVLQSSALLFALLKIAGAAYLIYLGLRHLLGRSSVAALPPDSQGRPPRGALALYLEATLVAGLNPKPILFFTALFPQFLNAAEPLLPQFFILTGIFMGLSLPSLLAYGLLARRARRLFQQPRALRWINRAVGSVFVAFGVALLRLKRAGA</sequence>
<feature type="transmembrane region" description="Helical" evidence="7">
    <location>
        <begin position="39"/>
        <end position="63"/>
    </location>
</feature>
<evidence type="ECO:0000256" key="1">
    <source>
        <dbReference type="ARBA" id="ARBA00004651"/>
    </source>
</evidence>
<keyword evidence="3" id="KW-1003">Cell membrane</keyword>
<feature type="transmembrane region" description="Helical" evidence="7">
    <location>
        <begin position="113"/>
        <end position="137"/>
    </location>
</feature>
<comment type="subcellular location">
    <subcellularLocation>
        <location evidence="1">Cell membrane</location>
        <topology evidence="1">Multi-pass membrane protein</topology>
    </subcellularLocation>
</comment>
<dbReference type="AlphaFoldDB" id="A0A0D6FW38"/>
<feature type="transmembrane region" description="Helical" evidence="7">
    <location>
        <begin position="188"/>
        <end position="207"/>
    </location>
</feature>
<dbReference type="GO" id="GO:0005886">
    <property type="term" value="C:plasma membrane"/>
    <property type="evidence" value="ECO:0007669"/>
    <property type="project" value="UniProtKB-SubCell"/>
</dbReference>
<proteinExistence type="inferred from homology"/>
<evidence type="ECO:0000256" key="3">
    <source>
        <dbReference type="ARBA" id="ARBA00022475"/>
    </source>
</evidence>
<dbReference type="RefSeq" id="WP_006388649.1">
    <property type="nucleotide sequence ID" value="NZ_CP025774.1"/>
</dbReference>
<evidence type="ECO:0000256" key="2">
    <source>
        <dbReference type="ARBA" id="ARBA00007928"/>
    </source>
</evidence>
<dbReference type="PANTHER" id="PTHR30086">
    <property type="entry name" value="ARGININE EXPORTER PROTEIN ARGO"/>
    <property type="match status" value="1"/>
</dbReference>
<feature type="transmembrane region" description="Helical" evidence="7">
    <location>
        <begin position="69"/>
        <end position="92"/>
    </location>
</feature>
<dbReference type="PIRSF" id="PIRSF006324">
    <property type="entry name" value="LeuE"/>
    <property type="match status" value="1"/>
</dbReference>
<keyword evidence="4 7" id="KW-0812">Transmembrane</keyword>
<dbReference type="eggNOG" id="COG1280">
    <property type="taxonomic scope" value="Bacteria"/>
</dbReference>
<dbReference type="InterPro" id="IPR001123">
    <property type="entry name" value="LeuE-type"/>
</dbReference>
<feature type="transmembrane region" description="Helical" evidence="7">
    <location>
        <begin position="6"/>
        <end position="27"/>
    </location>
</feature>
<evidence type="ECO:0000256" key="5">
    <source>
        <dbReference type="ARBA" id="ARBA00022989"/>
    </source>
</evidence>
<organism evidence="8 9">
    <name type="scientific">Alcaligenes xylosoxydans xylosoxydans</name>
    <name type="common">Achromobacter xylosoxidans</name>
    <dbReference type="NCBI Taxonomy" id="85698"/>
    <lineage>
        <taxon>Bacteria</taxon>
        <taxon>Pseudomonadati</taxon>
        <taxon>Pseudomonadota</taxon>
        <taxon>Betaproteobacteria</taxon>
        <taxon>Burkholderiales</taxon>
        <taxon>Alcaligenaceae</taxon>
        <taxon>Achromobacter</taxon>
    </lineage>
</organism>
<gene>
    <name evidence="8" type="ORF">O9570_15455</name>
</gene>
<evidence type="ECO:0000313" key="8">
    <source>
        <dbReference type="EMBL" id="MCZ8402849.1"/>
    </source>
</evidence>
<dbReference type="GO" id="GO:0042970">
    <property type="term" value="F:homoserine transmembrane transporter activity"/>
    <property type="evidence" value="ECO:0007669"/>
    <property type="project" value="TreeGrafter"/>
</dbReference>
<dbReference type="PANTHER" id="PTHR30086:SF14">
    <property type="entry name" value="HOMOSERINE_HOMOSERINE LACTONE EFFLUX PROTEIN"/>
    <property type="match status" value="1"/>
</dbReference>
<keyword evidence="5 7" id="KW-1133">Transmembrane helix</keyword>
<name>A0A0D6FW38_ALCXX</name>
<protein>
    <submittedName>
        <fullName evidence="8">LysE family translocator</fullName>
    </submittedName>
</protein>
<dbReference type="Pfam" id="PF01810">
    <property type="entry name" value="LysE"/>
    <property type="match status" value="1"/>
</dbReference>
<dbReference type="Proteomes" id="UP001141992">
    <property type="component" value="Unassembled WGS sequence"/>
</dbReference>
<comment type="caution">
    <text evidence="8">The sequence shown here is derived from an EMBL/GenBank/DDBJ whole genome shotgun (WGS) entry which is preliminary data.</text>
</comment>
<keyword evidence="6 7" id="KW-0472">Membrane</keyword>
<evidence type="ECO:0000256" key="6">
    <source>
        <dbReference type="ARBA" id="ARBA00023136"/>
    </source>
</evidence>
<comment type="similarity">
    <text evidence="2">Belongs to the Rht family.</text>
</comment>
<evidence type="ECO:0000256" key="4">
    <source>
        <dbReference type="ARBA" id="ARBA00022692"/>
    </source>
</evidence>
<reference evidence="8" key="1">
    <citation type="submission" date="2022-12" db="EMBL/GenBank/DDBJ databases">
        <authorList>
            <person name="Voronina O.L."/>
            <person name="Kunda M.S."/>
            <person name="Ryzhova N."/>
            <person name="Aksenova E.I."/>
        </authorList>
    </citation>
    <scope>NUCLEOTIDE SEQUENCE</scope>
    <source>
        <strain evidence="8">SCCH136:Ach223948</strain>
    </source>
</reference>
<dbReference type="KEGG" id="axx:ERS451415_00681"/>
<accession>A0A0D6FW38</accession>
<feature type="transmembrane region" description="Helical" evidence="7">
    <location>
        <begin position="149"/>
        <end position="172"/>
    </location>
</feature>
<evidence type="ECO:0000256" key="7">
    <source>
        <dbReference type="SAM" id="Phobius"/>
    </source>
</evidence>